<name>A0A914DSF7_9BILA</name>
<feature type="compositionally biased region" description="Polar residues" evidence="1">
    <location>
        <begin position="206"/>
        <end position="216"/>
    </location>
</feature>
<evidence type="ECO:0000256" key="2">
    <source>
        <dbReference type="SAM" id="Phobius"/>
    </source>
</evidence>
<keyword evidence="2" id="KW-0812">Transmembrane</keyword>
<accession>A0A914DSF7</accession>
<sequence>MMFMFIYHDFWYSQAVDAFFDVIEVLAVLLLVYAFFKEDSRYMWPYMAIEFTWLIFLLIFYSMAVTTVVWPSGPYSIIVTRSHDDDFKKETGKVRLEALKYALIMMVMALYAIWELRVLLACNRYFDDVKARKQEVQSRPIIISQNDQIASTRINMESDTTMTSQQHKDGAKEPMNQMNGNQSKSFANPNFSLSDSEDEDLWPQRKPTTPKNPALS</sequence>
<evidence type="ECO:0000313" key="3">
    <source>
        <dbReference type="Proteomes" id="UP000887540"/>
    </source>
</evidence>
<keyword evidence="2" id="KW-1133">Transmembrane helix</keyword>
<dbReference type="Proteomes" id="UP000887540">
    <property type="component" value="Unplaced"/>
</dbReference>
<feature type="transmembrane region" description="Helical" evidence="2">
    <location>
        <begin position="48"/>
        <end position="70"/>
    </location>
</feature>
<feature type="transmembrane region" description="Helical" evidence="2">
    <location>
        <begin position="12"/>
        <end position="36"/>
    </location>
</feature>
<feature type="transmembrane region" description="Helical" evidence="2">
    <location>
        <begin position="101"/>
        <end position="120"/>
    </location>
</feature>
<evidence type="ECO:0000313" key="4">
    <source>
        <dbReference type="WBParaSite" id="ACRNAN_scaffold3566.g23391.t1"/>
    </source>
</evidence>
<protein>
    <submittedName>
        <fullName evidence="4">Uncharacterized protein</fullName>
    </submittedName>
</protein>
<feature type="region of interest" description="Disordered" evidence="1">
    <location>
        <begin position="159"/>
        <end position="216"/>
    </location>
</feature>
<keyword evidence="3" id="KW-1185">Reference proteome</keyword>
<reference evidence="4" key="1">
    <citation type="submission" date="2022-11" db="UniProtKB">
        <authorList>
            <consortium name="WormBaseParasite"/>
        </authorList>
    </citation>
    <scope>IDENTIFICATION</scope>
</reference>
<dbReference type="WBParaSite" id="ACRNAN_scaffold3566.g23391.t1">
    <property type="protein sequence ID" value="ACRNAN_scaffold3566.g23391.t1"/>
    <property type="gene ID" value="ACRNAN_scaffold3566.g23391"/>
</dbReference>
<organism evidence="3 4">
    <name type="scientific">Acrobeloides nanus</name>
    <dbReference type="NCBI Taxonomy" id="290746"/>
    <lineage>
        <taxon>Eukaryota</taxon>
        <taxon>Metazoa</taxon>
        <taxon>Ecdysozoa</taxon>
        <taxon>Nematoda</taxon>
        <taxon>Chromadorea</taxon>
        <taxon>Rhabditida</taxon>
        <taxon>Tylenchina</taxon>
        <taxon>Cephalobomorpha</taxon>
        <taxon>Cephaloboidea</taxon>
        <taxon>Cephalobidae</taxon>
        <taxon>Acrobeloides</taxon>
    </lineage>
</organism>
<dbReference type="PANTHER" id="PTHR34851">
    <property type="entry name" value="PROTEIN CBG05235-RELATED"/>
    <property type="match status" value="1"/>
</dbReference>
<dbReference type="AlphaFoldDB" id="A0A914DSF7"/>
<dbReference type="PANTHER" id="PTHR34851:SF5">
    <property type="entry name" value="MARVEL DOMAIN-CONTAINING PROTEIN"/>
    <property type="match status" value="1"/>
</dbReference>
<proteinExistence type="predicted"/>
<evidence type="ECO:0000256" key="1">
    <source>
        <dbReference type="SAM" id="MobiDB-lite"/>
    </source>
</evidence>
<keyword evidence="2" id="KW-0472">Membrane</keyword>
<feature type="compositionally biased region" description="Polar residues" evidence="1">
    <location>
        <begin position="176"/>
        <end position="194"/>
    </location>
</feature>